<reference evidence="6" key="1">
    <citation type="submission" date="2016-10" db="EMBL/GenBank/DDBJ databases">
        <authorList>
            <person name="Varghese N."/>
            <person name="Submissions S."/>
        </authorList>
    </citation>
    <scope>NUCLEOTIDE SEQUENCE [LARGE SCALE GENOMIC DNA]</scope>
    <source>
        <strain evidence="6">DSM 23095</strain>
    </source>
</reference>
<dbReference type="PANTHER" id="PTHR43391:SF14">
    <property type="entry name" value="DEHYDROGENASE_REDUCTASE SDR FAMILY PROTEIN 7-LIKE"/>
    <property type="match status" value="1"/>
</dbReference>
<dbReference type="PROSITE" id="PS00061">
    <property type="entry name" value="ADH_SHORT"/>
    <property type="match status" value="1"/>
</dbReference>
<evidence type="ECO:0000256" key="4">
    <source>
        <dbReference type="RuleBase" id="RU000363"/>
    </source>
</evidence>
<dbReference type="EMBL" id="FNAC01000041">
    <property type="protein sequence ID" value="SDD60858.1"/>
    <property type="molecule type" value="Genomic_DNA"/>
</dbReference>
<dbReference type="GO" id="GO:0016491">
    <property type="term" value="F:oxidoreductase activity"/>
    <property type="evidence" value="ECO:0007669"/>
    <property type="project" value="UniProtKB-KW"/>
</dbReference>
<keyword evidence="3" id="KW-0560">Oxidoreductase</keyword>
<dbReference type="RefSeq" id="WP_087940837.1">
    <property type="nucleotide sequence ID" value="NZ_FNAC01000041.1"/>
</dbReference>
<dbReference type="SUPFAM" id="SSF51735">
    <property type="entry name" value="NAD(P)-binding Rossmann-fold domains"/>
    <property type="match status" value="1"/>
</dbReference>
<evidence type="ECO:0000256" key="2">
    <source>
        <dbReference type="ARBA" id="ARBA00022857"/>
    </source>
</evidence>
<dbReference type="PRINTS" id="PR00080">
    <property type="entry name" value="SDRFAMILY"/>
</dbReference>
<dbReference type="PRINTS" id="PR00081">
    <property type="entry name" value="GDHRDH"/>
</dbReference>
<dbReference type="Gene3D" id="3.40.50.720">
    <property type="entry name" value="NAD(P)-binding Rossmann-like Domain"/>
    <property type="match status" value="1"/>
</dbReference>
<dbReference type="PANTHER" id="PTHR43391">
    <property type="entry name" value="RETINOL DEHYDROGENASE-RELATED"/>
    <property type="match status" value="1"/>
</dbReference>
<name>A0A1G6W4Y3_9BACT</name>
<evidence type="ECO:0000256" key="1">
    <source>
        <dbReference type="ARBA" id="ARBA00006484"/>
    </source>
</evidence>
<dbReference type="Proteomes" id="UP000199060">
    <property type="component" value="Unassembled WGS sequence"/>
</dbReference>
<proteinExistence type="inferred from homology"/>
<dbReference type="InterPro" id="IPR020904">
    <property type="entry name" value="Sc_DH/Rdtase_CS"/>
</dbReference>
<gene>
    <name evidence="5" type="ORF">SAMN04488104_10419</name>
</gene>
<protein>
    <submittedName>
        <fullName evidence="5">3-oxoacyl-[acyl-carrier protein] reductase</fullName>
    </submittedName>
</protein>
<dbReference type="Pfam" id="PF00106">
    <property type="entry name" value="adh_short"/>
    <property type="match status" value="1"/>
</dbReference>
<dbReference type="STRING" id="686796.SAMN04488104_10419"/>
<evidence type="ECO:0000313" key="6">
    <source>
        <dbReference type="Proteomes" id="UP000199060"/>
    </source>
</evidence>
<keyword evidence="2" id="KW-0521">NADP</keyword>
<dbReference type="AlphaFoldDB" id="A0A1G6W4Y3"/>
<accession>A0A1G6W4Y3</accession>
<dbReference type="OrthoDB" id="9808814at2"/>
<dbReference type="CDD" id="cd05233">
    <property type="entry name" value="SDR_c"/>
    <property type="match status" value="1"/>
</dbReference>
<organism evidence="5 6">
    <name type="scientific">Algoriphagus faecimaris</name>
    <dbReference type="NCBI Taxonomy" id="686796"/>
    <lineage>
        <taxon>Bacteria</taxon>
        <taxon>Pseudomonadati</taxon>
        <taxon>Bacteroidota</taxon>
        <taxon>Cytophagia</taxon>
        <taxon>Cytophagales</taxon>
        <taxon>Cyclobacteriaceae</taxon>
        <taxon>Algoriphagus</taxon>
    </lineage>
</organism>
<sequence length="268" mass="29605">MNPTLIVITGAGSGIGKALAHYFRDLGFPMILIDRSEQSLLENFSSSPELHLLLGDVKDEATWRSCIRSAQKMHKPISHLIHAAGVLQPGFLTDFELSAIDFHMDVNAKGCMLGSTLIGREMKNQEFGHIITISSLAGLAPVPGLSLYTASKFAVRGFSMAIHQELKDYGVDVSVLCPDLVATPMLDLQLQFPEEAALSFSGSAKVLTVEEVRDAVLKLMKKPQPLLCIPKRRGWLAKIAGNWPFWTDVFRDKLHQKGKNRINAIRKE</sequence>
<keyword evidence="6" id="KW-1185">Reference proteome</keyword>
<evidence type="ECO:0000256" key="3">
    <source>
        <dbReference type="ARBA" id="ARBA00023002"/>
    </source>
</evidence>
<evidence type="ECO:0000313" key="5">
    <source>
        <dbReference type="EMBL" id="SDD60858.1"/>
    </source>
</evidence>
<dbReference type="InterPro" id="IPR036291">
    <property type="entry name" value="NAD(P)-bd_dom_sf"/>
</dbReference>
<comment type="similarity">
    <text evidence="1 4">Belongs to the short-chain dehydrogenases/reductases (SDR) family.</text>
</comment>
<dbReference type="InterPro" id="IPR002347">
    <property type="entry name" value="SDR_fam"/>
</dbReference>